<dbReference type="InterPro" id="IPR003378">
    <property type="entry name" value="Fringe-like_glycosylTrfase"/>
</dbReference>
<evidence type="ECO:0000256" key="1">
    <source>
        <dbReference type="ARBA" id="ARBA00004606"/>
    </source>
</evidence>
<evidence type="ECO:0000313" key="10">
    <source>
        <dbReference type="EMBL" id="CAJ1386851.1"/>
    </source>
</evidence>
<keyword evidence="5" id="KW-0735">Signal-anchor</keyword>
<dbReference type="GO" id="GO:0016757">
    <property type="term" value="F:glycosyltransferase activity"/>
    <property type="evidence" value="ECO:0007669"/>
    <property type="project" value="UniProtKB-KW"/>
</dbReference>
<keyword evidence="11" id="KW-1185">Reference proteome</keyword>
<evidence type="ECO:0000256" key="4">
    <source>
        <dbReference type="ARBA" id="ARBA00022692"/>
    </source>
</evidence>
<comment type="caution">
    <text evidence="10">The sequence shown here is derived from an EMBL/GenBank/DDBJ whole genome shotgun (WGS) entry which is preliminary data.</text>
</comment>
<evidence type="ECO:0000256" key="8">
    <source>
        <dbReference type="ARBA" id="ARBA00037847"/>
    </source>
</evidence>
<dbReference type="Pfam" id="PF02434">
    <property type="entry name" value="Fringe"/>
    <property type="match status" value="1"/>
</dbReference>
<proteinExistence type="predicted"/>
<name>A0AA36MUU2_9DINO</name>
<keyword evidence="6" id="KW-1133">Transmembrane helix</keyword>
<accession>A0AA36MUU2</accession>
<evidence type="ECO:0000256" key="3">
    <source>
        <dbReference type="ARBA" id="ARBA00022679"/>
    </source>
</evidence>
<sequence length="690" mass="76213">MPHLGDSSYGDRFLTLAEYDARVGPRAKRRPSASEVLVLVMASHSLQDRVALLEHTWADVQMQRIYLVDDWLNTAPRERQWRPAVALQSPGSFGVESNYWDAQSRQLDFMRSHPSVESLASPVQPNWIMLADDDTFVHVDALLDFVGNYDPHVPALFGYVLSDAHVLGYDYPCGGAGMLLSAGAYDILAPRLLSECPLLAFNDLTLGFCSHSQGIPLVHHPGMHCAPDVNRAMRPGENLMDIQKGIAVHRLIGFQSFKELVGTLDMLKGQLRALLQHRCLLAARSGSDDDPLDSRRFFWSVPAFADAVDACRQHSPRAAHAVSLHLEFLLLGGVPVAGYHRDRHVPLLAAPASRRTRWPEWLEQLRHLDCSGKPLAWRATWGSAPQLSPLQVEASGPSLAANAQVEAIPVAKRPSWLAQVKDAARALPKSAPGHQWIFVDFSPSSTFLNVFESVRVLRSLSSLHHPGGSDKTNPYLQDVRGPVDLGAEAPPPLAVAYEYFDLNVEQAAGLWINGVAARRLLRCQPLRHPIHLDPEAHANDWPTAEERIALMWHNAIAVDVFRTLRFCGVIPLHSASMVPHALSYLPYSTYRRSHSPSVATAMSIGNVESREQMRGLSQLVTRRACAKPQPSRWKLPVQMRILGGANLSSWSLPGGRFLGQSLVAFRSEHFLPDAQAAGLANTPSNDPRVM</sequence>
<protein>
    <recommendedName>
        <fullName evidence="9">Fringe-like glycosyltransferase domain-containing protein</fullName>
    </recommendedName>
</protein>
<evidence type="ECO:0000256" key="2">
    <source>
        <dbReference type="ARBA" id="ARBA00022676"/>
    </source>
</evidence>
<dbReference type="AlphaFoldDB" id="A0AA36MUU2"/>
<evidence type="ECO:0000313" key="11">
    <source>
        <dbReference type="Proteomes" id="UP001178507"/>
    </source>
</evidence>
<feature type="non-terminal residue" evidence="10">
    <location>
        <position position="1"/>
    </location>
</feature>
<keyword evidence="2" id="KW-0328">Glycosyltransferase</keyword>
<comment type="subcellular location">
    <subcellularLocation>
        <location evidence="8">Endomembrane system</location>
        <topology evidence="8">Single-pass membrane protein</topology>
    </subcellularLocation>
    <subcellularLocation>
        <location evidence="1">Membrane</location>
        <topology evidence="1">Single-pass type II membrane protein</topology>
    </subcellularLocation>
</comment>
<feature type="domain" description="Fringe-like glycosyltransferase" evidence="9">
    <location>
        <begin position="47"/>
        <end position="227"/>
    </location>
</feature>
<dbReference type="PANTHER" id="PTHR10811">
    <property type="entry name" value="FRINGE-RELATED"/>
    <property type="match status" value="1"/>
</dbReference>
<evidence type="ECO:0000256" key="7">
    <source>
        <dbReference type="ARBA" id="ARBA00023136"/>
    </source>
</evidence>
<dbReference type="GO" id="GO:0012505">
    <property type="term" value="C:endomembrane system"/>
    <property type="evidence" value="ECO:0007669"/>
    <property type="project" value="UniProtKB-SubCell"/>
</dbReference>
<dbReference type="Gene3D" id="3.90.550.50">
    <property type="match status" value="1"/>
</dbReference>
<evidence type="ECO:0000256" key="5">
    <source>
        <dbReference type="ARBA" id="ARBA00022968"/>
    </source>
</evidence>
<evidence type="ECO:0000256" key="6">
    <source>
        <dbReference type="ARBA" id="ARBA00022989"/>
    </source>
</evidence>
<dbReference type="GO" id="GO:0016020">
    <property type="term" value="C:membrane"/>
    <property type="evidence" value="ECO:0007669"/>
    <property type="project" value="UniProtKB-SubCell"/>
</dbReference>
<dbReference type="EMBL" id="CAUJNA010001425">
    <property type="protein sequence ID" value="CAJ1386851.1"/>
    <property type="molecule type" value="Genomic_DNA"/>
</dbReference>
<organism evidence="10 11">
    <name type="scientific">Effrenium voratum</name>
    <dbReference type="NCBI Taxonomy" id="2562239"/>
    <lineage>
        <taxon>Eukaryota</taxon>
        <taxon>Sar</taxon>
        <taxon>Alveolata</taxon>
        <taxon>Dinophyceae</taxon>
        <taxon>Suessiales</taxon>
        <taxon>Symbiodiniaceae</taxon>
        <taxon>Effrenium</taxon>
    </lineage>
</organism>
<reference evidence="10" key="1">
    <citation type="submission" date="2023-08" db="EMBL/GenBank/DDBJ databases">
        <authorList>
            <person name="Chen Y."/>
            <person name="Shah S."/>
            <person name="Dougan E. K."/>
            <person name="Thang M."/>
            <person name="Chan C."/>
        </authorList>
    </citation>
    <scope>NUCLEOTIDE SEQUENCE</scope>
</reference>
<dbReference type="Proteomes" id="UP001178507">
    <property type="component" value="Unassembled WGS sequence"/>
</dbReference>
<gene>
    <name evidence="10" type="ORF">EVOR1521_LOCUS13043</name>
</gene>
<keyword evidence="4" id="KW-0812">Transmembrane</keyword>
<evidence type="ECO:0000259" key="9">
    <source>
        <dbReference type="Pfam" id="PF02434"/>
    </source>
</evidence>
<keyword evidence="3" id="KW-0808">Transferase</keyword>
<keyword evidence="7" id="KW-0472">Membrane</keyword>